<dbReference type="OrthoDB" id="5981398at2759"/>
<evidence type="ECO:0000256" key="2">
    <source>
        <dbReference type="SAM" id="MobiDB-lite"/>
    </source>
</evidence>
<accession>A0A6S7G1S2</accession>
<gene>
    <name evidence="3" type="ORF">PACLA_8A048336</name>
</gene>
<dbReference type="Proteomes" id="UP001152795">
    <property type="component" value="Unassembled WGS sequence"/>
</dbReference>
<feature type="region of interest" description="Disordered" evidence="2">
    <location>
        <begin position="254"/>
        <end position="290"/>
    </location>
</feature>
<proteinExistence type="predicted"/>
<protein>
    <submittedName>
        <fullName evidence="3">Uncharacterized protein</fullName>
    </submittedName>
</protein>
<evidence type="ECO:0000313" key="3">
    <source>
        <dbReference type="EMBL" id="CAB3986824.1"/>
    </source>
</evidence>
<evidence type="ECO:0000313" key="4">
    <source>
        <dbReference type="Proteomes" id="UP001152795"/>
    </source>
</evidence>
<feature type="region of interest" description="Disordered" evidence="2">
    <location>
        <begin position="127"/>
        <end position="159"/>
    </location>
</feature>
<sequence length="824" mass="92110">MVVNILLWAYVKGQNDPNHPIHKEKSKLEIPTNVLQKFGELPKFLTRAMSLNDFAKSKGFGSYELSLAVMDKRKRNQKAEVFTVRTQDQWSIWEKEIDGKPNIWLQVTLIHKDILWGRGNNVFVSKADSSTMKSPSTTDPKNKNGRQLIGRPKKTTTTEDQDLIKALQSGEVIGRNERQLNELESLRRELKECANEVNEISAQCVNCGSPISLPTDRKVKGKVRYFKTKHFDMCQKRKGRDRKRKSQSIEKFVTKKPRNEPAMVGTEEVDSDVDNELVITDGHGSHGSETQNVLLKDSDCEISSDEQDYTDISRISSLSSATSISSDSSVDSDGSDVDSDSLVFSVGVEEADDVCVKLDCLIRSGIISKDDIFYKHIKDVVFNFVYPRSHRYDNEVIEFFNTIRYLGGESTENFLRGPGWHGQGRKGKGHFVSEAKRGNFHGPSSATCAKRQAGYTVKSGVLQDLITTAITLADKSSKVNSLVDTALVKVFPIAIANDGTALKPGLRFDERMKRVVGLNVDVDLAFVLENPQPSSEFLKEAVVTEASVSFLTTLDNEISMPCSVEYMPKTGKTAVYMREKFTSEAKTVQICQGCLSQAKTVEHVIDVEPKECDCFCNDCWVKQRVCDDCVAKGHVSYFPACRACKKCLEKGQKCVKLAACVYTTDCEEGNKKALEKINSQVLDGTIEPELAFMIGLPDAIHVGKSLKCSFCNWYILLNGQRSNLAILRTLRDDSDPETRKLFRKLLKDGDAVRNKDRMAVDPILDLTAENFIRAVENVEFAVHALVPERFKFTEDNKVGAFPHPVDITNAGSGILFMLDFSPLN</sequence>
<keyword evidence="4" id="KW-1185">Reference proteome</keyword>
<keyword evidence="1" id="KW-0175">Coiled coil</keyword>
<reference evidence="3" key="1">
    <citation type="submission" date="2020-04" db="EMBL/GenBank/DDBJ databases">
        <authorList>
            <person name="Alioto T."/>
            <person name="Alioto T."/>
            <person name="Gomez Garrido J."/>
        </authorList>
    </citation>
    <scope>NUCLEOTIDE SEQUENCE</scope>
    <source>
        <strain evidence="3">A484AB</strain>
    </source>
</reference>
<feature type="compositionally biased region" description="Polar residues" evidence="2">
    <location>
        <begin position="127"/>
        <end position="139"/>
    </location>
</feature>
<comment type="caution">
    <text evidence="3">The sequence shown here is derived from an EMBL/GenBank/DDBJ whole genome shotgun (WGS) entry which is preliminary data.</text>
</comment>
<evidence type="ECO:0000256" key="1">
    <source>
        <dbReference type="SAM" id="Coils"/>
    </source>
</evidence>
<name>A0A6S7G1S2_PARCT</name>
<dbReference type="EMBL" id="CACRXK020001078">
    <property type="protein sequence ID" value="CAB3986824.1"/>
    <property type="molecule type" value="Genomic_DNA"/>
</dbReference>
<feature type="coiled-coil region" evidence="1">
    <location>
        <begin position="173"/>
        <end position="203"/>
    </location>
</feature>
<dbReference type="AlphaFoldDB" id="A0A6S7G1S2"/>
<organism evidence="3 4">
    <name type="scientific">Paramuricea clavata</name>
    <name type="common">Red gorgonian</name>
    <name type="synonym">Violescent sea-whip</name>
    <dbReference type="NCBI Taxonomy" id="317549"/>
    <lineage>
        <taxon>Eukaryota</taxon>
        <taxon>Metazoa</taxon>
        <taxon>Cnidaria</taxon>
        <taxon>Anthozoa</taxon>
        <taxon>Octocorallia</taxon>
        <taxon>Malacalcyonacea</taxon>
        <taxon>Plexauridae</taxon>
        <taxon>Paramuricea</taxon>
    </lineage>
</organism>